<name>A0A0D8BNN4_GEOKU</name>
<protein>
    <submittedName>
        <fullName evidence="1">Uncharacterized protein</fullName>
    </submittedName>
</protein>
<evidence type="ECO:0000313" key="1">
    <source>
        <dbReference type="EMBL" id="KJE25644.1"/>
    </source>
</evidence>
<dbReference type="EMBL" id="JYBP01000003">
    <property type="protein sequence ID" value="KJE25644.1"/>
    <property type="molecule type" value="Genomic_DNA"/>
</dbReference>
<dbReference type="Proteomes" id="UP000032522">
    <property type="component" value="Unassembled WGS sequence"/>
</dbReference>
<gene>
    <name evidence="1" type="ORF">LG52_3208</name>
</gene>
<organism evidence="1 2">
    <name type="scientific">Geobacillus kaustophilus</name>
    <dbReference type="NCBI Taxonomy" id="1462"/>
    <lineage>
        <taxon>Bacteria</taxon>
        <taxon>Bacillati</taxon>
        <taxon>Bacillota</taxon>
        <taxon>Bacilli</taxon>
        <taxon>Bacillales</taxon>
        <taxon>Anoxybacillaceae</taxon>
        <taxon>Geobacillus</taxon>
        <taxon>Geobacillus thermoleovorans group</taxon>
    </lineage>
</organism>
<dbReference type="RefSeq" id="WP_231584481.1">
    <property type="nucleotide sequence ID" value="NZ_JYBP01000003.1"/>
</dbReference>
<dbReference type="AlphaFoldDB" id="A0A0D8BNN4"/>
<sequence length="45" mass="5360">MIHTVIKQPKLFPTARDSIQLEFEKENGDYLEFELFENKIDVFVS</sequence>
<reference evidence="1 2" key="1">
    <citation type="submission" date="2015-01" db="EMBL/GenBank/DDBJ databases">
        <authorList>
            <person name="Filippidou S."/>
            <person name="Jeanneret N."/>
            <person name="Russel-Delif L."/>
            <person name="Junier T."/>
            <person name="Wunderlin T."/>
            <person name="Molina V."/>
            <person name="Johnson S.L."/>
            <person name="Davenport K.W."/>
            <person name="Chain P.S."/>
            <person name="Dorador C."/>
            <person name="Junier P."/>
        </authorList>
    </citation>
    <scope>NUCLEOTIDE SEQUENCE [LARGE SCALE GENOMIC DNA]</scope>
    <source>
        <strain evidence="1 2">Et7/4</strain>
    </source>
</reference>
<accession>A0A0D8BNN4</accession>
<evidence type="ECO:0000313" key="2">
    <source>
        <dbReference type="Proteomes" id="UP000032522"/>
    </source>
</evidence>
<comment type="caution">
    <text evidence="1">The sequence shown here is derived from an EMBL/GenBank/DDBJ whole genome shotgun (WGS) entry which is preliminary data.</text>
</comment>
<proteinExistence type="predicted"/>
<dbReference type="PATRIC" id="fig|1462.6.peg.3526"/>